<protein>
    <submittedName>
        <fullName evidence="1">Uncharacterized protein</fullName>
    </submittedName>
</protein>
<reference evidence="2" key="1">
    <citation type="submission" date="2016-10" db="EMBL/GenBank/DDBJ databases">
        <authorList>
            <person name="Varghese N."/>
            <person name="Submissions S."/>
        </authorList>
    </citation>
    <scope>NUCLEOTIDE SEQUENCE [LARGE SCALE GENOMIC DNA]</scope>
    <source>
        <strain evidence="2">DSM 44234</strain>
    </source>
</reference>
<proteinExistence type="predicted"/>
<evidence type="ECO:0000313" key="2">
    <source>
        <dbReference type="Proteomes" id="UP000182241"/>
    </source>
</evidence>
<evidence type="ECO:0000313" key="1">
    <source>
        <dbReference type="EMBL" id="SEC82000.1"/>
    </source>
</evidence>
<gene>
    <name evidence="1" type="ORF">SAMN04489793_3270</name>
</gene>
<dbReference type="EMBL" id="FNSA01000003">
    <property type="protein sequence ID" value="SEC82000.1"/>
    <property type="molecule type" value="Genomic_DNA"/>
</dbReference>
<dbReference type="Proteomes" id="UP000182241">
    <property type="component" value="Unassembled WGS sequence"/>
</dbReference>
<accession>A0A1H4VMB4</accession>
<dbReference type="STRING" id="57704.SAMN04489793_3270"/>
<sequence length="68" mass="7360">MSTDFNDDDLYLVQSNGITVDPEPIFGKLGITLCVGDSRVSMAPDEAENCAYALLAAVRAFHLGIEIR</sequence>
<dbReference type="OrthoDB" id="9901165at2"/>
<name>A0A1H4VMB4_TSUTY</name>
<keyword evidence="2" id="KW-1185">Reference proteome</keyword>
<dbReference type="RefSeq" id="WP_068742745.1">
    <property type="nucleotide sequence ID" value="NZ_FNSA01000003.1"/>
</dbReference>
<dbReference type="AlphaFoldDB" id="A0A1H4VMB4"/>
<organism evidence="1 2">
    <name type="scientific">Tsukamurella tyrosinosolvens</name>
    <dbReference type="NCBI Taxonomy" id="57704"/>
    <lineage>
        <taxon>Bacteria</taxon>
        <taxon>Bacillati</taxon>
        <taxon>Actinomycetota</taxon>
        <taxon>Actinomycetes</taxon>
        <taxon>Mycobacteriales</taxon>
        <taxon>Tsukamurellaceae</taxon>
        <taxon>Tsukamurella</taxon>
    </lineage>
</organism>